<dbReference type="EMBL" id="BOOH01000045">
    <property type="protein sequence ID" value="GIH79131.1"/>
    <property type="molecule type" value="Genomic_DNA"/>
</dbReference>
<dbReference type="CDD" id="cd19152">
    <property type="entry name" value="AKR_AKR15A"/>
    <property type="match status" value="1"/>
</dbReference>
<dbReference type="InterPro" id="IPR023210">
    <property type="entry name" value="NADP_OxRdtase_dom"/>
</dbReference>
<evidence type="ECO:0000256" key="1">
    <source>
        <dbReference type="SAM" id="MobiDB-lite"/>
    </source>
</evidence>
<dbReference type="InterPro" id="IPR036812">
    <property type="entry name" value="NAD(P)_OxRdtase_dom_sf"/>
</dbReference>
<dbReference type="Pfam" id="PF00248">
    <property type="entry name" value="Aldo_ket_red"/>
    <property type="match status" value="1"/>
</dbReference>
<dbReference type="SUPFAM" id="SSF51430">
    <property type="entry name" value="NAD(P)-linked oxidoreductase"/>
    <property type="match status" value="1"/>
</dbReference>
<evidence type="ECO:0000313" key="3">
    <source>
        <dbReference type="EMBL" id="GIH79131.1"/>
    </source>
</evidence>
<dbReference type="AlphaFoldDB" id="A0A8J3RRZ7"/>
<evidence type="ECO:0000259" key="2">
    <source>
        <dbReference type="Pfam" id="PF00248"/>
    </source>
</evidence>
<dbReference type="Proteomes" id="UP000616724">
    <property type="component" value="Unassembled WGS sequence"/>
</dbReference>
<dbReference type="Gene3D" id="3.20.20.100">
    <property type="entry name" value="NADP-dependent oxidoreductase domain"/>
    <property type="match status" value="1"/>
</dbReference>
<gene>
    <name evidence="3" type="ORF">Plo01_55600</name>
</gene>
<evidence type="ECO:0000313" key="4">
    <source>
        <dbReference type="Proteomes" id="UP000616724"/>
    </source>
</evidence>
<proteinExistence type="predicted"/>
<feature type="region of interest" description="Disordered" evidence="1">
    <location>
        <begin position="1"/>
        <end position="29"/>
    </location>
</feature>
<dbReference type="PANTHER" id="PTHR42686">
    <property type="entry name" value="GH17980P-RELATED"/>
    <property type="match status" value="1"/>
</dbReference>
<sequence length="346" mass="36488">MTPEDAGTPDRLTIPGSVGASDGPVPAGGAASLGRSGVRVTALSFGGAAIGGLYTPVPAERAAATVRRALDRGVRYLDTAPHYGAGRAERRLGAVLAAEPPGSYVVSTKVGRRLVPSVPGEPPESDGFADPPPLRRIWDWSGDGVRRSLEESLERLGLDRIDVVYLHDPDEHEAEVYASAYPALAALRDEGVVGAIGVGMNQTAMPARFVRRLDLDVVLCAGRYTLLDRSAEQDLLPACLERGVSVVVGGVYNSGLLADPRPGARYDYAPVPEPLLARALRLGEVCAEYGVPLRAAALRFPLRHPAVASVLVGCRSPEEVDDNADLFGRPVPEALWDDPRLAAAAI</sequence>
<organism evidence="3 4">
    <name type="scientific">Planobispora longispora</name>
    <dbReference type="NCBI Taxonomy" id="28887"/>
    <lineage>
        <taxon>Bacteria</taxon>
        <taxon>Bacillati</taxon>
        <taxon>Actinomycetota</taxon>
        <taxon>Actinomycetes</taxon>
        <taxon>Streptosporangiales</taxon>
        <taxon>Streptosporangiaceae</taxon>
        <taxon>Planobispora</taxon>
    </lineage>
</organism>
<dbReference type="GO" id="GO:0016491">
    <property type="term" value="F:oxidoreductase activity"/>
    <property type="evidence" value="ECO:0007669"/>
    <property type="project" value="InterPro"/>
</dbReference>
<dbReference type="PANTHER" id="PTHR42686:SF1">
    <property type="entry name" value="GH17980P-RELATED"/>
    <property type="match status" value="1"/>
</dbReference>
<dbReference type="RefSeq" id="WP_203893592.1">
    <property type="nucleotide sequence ID" value="NZ_BOOH01000045.1"/>
</dbReference>
<comment type="caution">
    <text evidence="3">The sequence shown here is derived from an EMBL/GenBank/DDBJ whole genome shotgun (WGS) entry which is preliminary data.</text>
</comment>
<dbReference type="InterPro" id="IPR020471">
    <property type="entry name" value="AKR"/>
</dbReference>
<feature type="domain" description="NADP-dependent oxidoreductase" evidence="2">
    <location>
        <begin position="43"/>
        <end position="330"/>
    </location>
</feature>
<keyword evidence="4" id="KW-1185">Reference proteome</keyword>
<dbReference type="GO" id="GO:0005829">
    <property type="term" value="C:cytosol"/>
    <property type="evidence" value="ECO:0007669"/>
    <property type="project" value="TreeGrafter"/>
</dbReference>
<protein>
    <submittedName>
        <fullName evidence="3">Oxidoreductase</fullName>
    </submittedName>
</protein>
<reference evidence="3 4" key="1">
    <citation type="submission" date="2021-01" db="EMBL/GenBank/DDBJ databases">
        <title>Whole genome shotgun sequence of Planobispora longispora NBRC 13918.</title>
        <authorList>
            <person name="Komaki H."/>
            <person name="Tamura T."/>
        </authorList>
    </citation>
    <scope>NUCLEOTIDE SEQUENCE [LARGE SCALE GENOMIC DNA]</scope>
    <source>
        <strain evidence="3 4">NBRC 13918</strain>
    </source>
</reference>
<name>A0A8J3RRZ7_9ACTN</name>
<accession>A0A8J3RRZ7</accession>